<evidence type="ECO:0000313" key="2">
    <source>
        <dbReference type="EMBL" id="CAB4930054.1"/>
    </source>
</evidence>
<dbReference type="PANTHER" id="PTHR42811">
    <property type="entry name" value="SERINE ACETYLTRANSFERASE"/>
    <property type="match status" value="1"/>
</dbReference>
<evidence type="ECO:0000256" key="1">
    <source>
        <dbReference type="ARBA" id="ARBA00022679"/>
    </source>
</evidence>
<dbReference type="InterPro" id="IPR018357">
    <property type="entry name" value="Hexapep_transf_CS"/>
</dbReference>
<accession>A0A6J7II79</accession>
<organism evidence="2">
    <name type="scientific">freshwater metagenome</name>
    <dbReference type="NCBI Taxonomy" id="449393"/>
    <lineage>
        <taxon>unclassified sequences</taxon>
        <taxon>metagenomes</taxon>
        <taxon>ecological metagenomes</taxon>
    </lineage>
</organism>
<reference evidence="2" key="1">
    <citation type="submission" date="2020-05" db="EMBL/GenBank/DDBJ databases">
        <authorList>
            <person name="Chiriac C."/>
            <person name="Salcher M."/>
            <person name="Ghai R."/>
            <person name="Kavagutti S V."/>
        </authorList>
    </citation>
    <scope>NUCLEOTIDE SEQUENCE</scope>
</reference>
<proteinExistence type="predicted"/>
<dbReference type="AlphaFoldDB" id="A0A6J7II79"/>
<dbReference type="Pfam" id="PF00132">
    <property type="entry name" value="Hexapep"/>
    <property type="match status" value="1"/>
</dbReference>
<name>A0A6J7II79_9ZZZZ</name>
<sequence length="197" mass="20897">MSQSPSERRAFWRELRAQHPRLRAALPADVRVTLIHRGEWRGLTPVSFVYQLVRLCLVSDAFLAQVLYRVKARLQALGVPLLPRVAHRLAIITGQVMIGDPVVVRPGLYLLHGQVVMDGLIVVGEGAVIAPFTTLGLIAGDVRGPTIGDDVHIGTGARILGPITIGDGARVGANAVVIHDVAAGATVGGVPARVLGR</sequence>
<keyword evidence="1" id="KW-0808">Transferase</keyword>
<dbReference type="Gene3D" id="2.160.10.10">
    <property type="entry name" value="Hexapeptide repeat proteins"/>
    <property type="match status" value="1"/>
</dbReference>
<dbReference type="InterPro" id="IPR011004">
    <property type="entry name" value="Trimer_LpxA-like_sf"/>
</dbReference>
<dbReference type="EMBL" id="CAFBMX010000005">
    <property type="protein sequence ID" value="CAB4930054.1"/>
    <property type="molecule type" value="Genomic_DNA"/>
</dbReference>
<dbReference type="PROSITE" id="PS00101">
    <property type="entry name" value="HEXAPEP_TRANSFERASES"/>
    <property type="match status" value="1"/>
</dbReference>
<protein>
    <submittedName>
        <fullName evidence="2">Unannotated protein</fullName>
    </submittedName>
</protein>
<dbReference type="SUPFAM" id="SSF51161">
    <property type="entry name" value="Trimeric LpxA-like enzymes"/>
    <property type="match status" value="1"/>
</dbReference>
<gene>
    <name evidence="2" type="ORF">UFOPK3674_01089</name>
</gene>
<dbReference type="GO" id="GO:0016740">
    <property type="term" value="F:transferase activity"/>
    <property type="evidence" value="ECO:0007669"/>
    <property type="project" value="UniProtKB-KW"/>
</dbReference>
<dbReference type="InterPro" id="IPR001451">
    <property type="entry name" value="Hexapep"/>
</dbReference>